<dbReference type="OrthoDB" id="1260945at2"/>
<reference evidence="2" key="1">
    <citation type="submission" date="2017-01" db="EMBL/GenBank/DDBJ databases">
        <authorList>
            <person name="Varghese N."/>
            <person name="Submissions S."/>
        </authorList>
    </citation>
    <scope>NUCLEOTIDE SEQUENCE [LARGE SCALE GENOMIC DNA]</scope>
    <source>
        <strain evidence="2">DSM 23145</strain>
    </source>
</reference>
<gene>
    <name evidence="1" type="ORF">SAMN05421789_101228</name>
</gene>
<evidence type="ECO:0000313" key="2">
    <source>
        <dbReference type="Proteomes" id="UP000185839"/>
    </source>
</evidence>
<proteinExistence type="predicted"/>
<dbReference type="RefSeq" id="WP_076384514.1">
    <property type="nucleotide sequence ID" value="NZ_FTOI01000001.1"/>
</dbReference>
<organism evidence="1 2">
    <name type="scientific">Kaistella chaponensis</name>
    <dbReference type="NCBI Taxonomy" id="713588"/>
    <lineage>
        <taxon>Bacteria</taxon>
        <taxon>Pseudomonadati</taxon>
        <taxon>Bacteroidota</taxon>
        <taxon>Flavobacteriia</taxon>
        <taxon>Flavobacteriales</taxon>
        <taxon>Weeksellaceae</taxon>
        <taxon>Chryseobacterium group</taxon>
        <taxon>Kaistella</taxon>
    </lineage>
</organism>
<dbReference type="STRING" id="713588.SAMN05421789_101228"/>
<sequence length="149" mass="17166">MKKIFAILTLISSILIYSQNSYKEIKTDQLNSGKSQTAENFIRTFLDKCEDKDYSAFKNFNLSNGFKNFMNEKLEEICLSNAAKFGKIRIENLNSAYKEKISLIGGNELYIFNSNTEKVKDTKYLSVWISKNNQIDGMVITAEKPFKKK</sequence>
<evidence type="ECO:0000313" key="1">
    <source>
        <dbReference type="EMBL" id="SIS45480.1"/>
    </source>
</evidence>
<keyword evidence="2" id="KW-1185">Reference proteome</keyword>
<evidence type="ECO:0008006" key="3">
    <source>
        <dbReference type="Google" id="ProtNLM"/>
    </source>
</evidence>
<accession>A0A1N7J835</accession>
<name>A0A1N7J835_9FLAO</name>
<dbReference type="Proteomes" id="UP000185839">
    <property type="component" value="Unassembled WGS sequence"/>
</dbReference>
<dbReference type="EMBL" id="FTOI01000001">
    <property type="protein sequence ID" value="SIS45480.1"/>
    <property type="molecule type" value="Genomic_DNA"/>
</dbReference>
<dbReference type="AlphaFoldDB" id="A0A1N7J835"/>
<protein>
    <recommendedName>
        <fullName evidence="3">Nuclear transport factor 2 family protein</fullName>
    </recommendedName>
</protein>